<sequence>MKHKETPFQRASSGHVLQVGDNGSCHVGDHGTAIAGKNSVATAANNGHAVSGDYGTAIVERFGIASAGNKGMAIAGDCGSATAGDHGIATAGNYSTATVGYLGTATAGKKGKATAGDWGTAIVGLDGVASAGKNGKIHIQYFDSEANRYRTAVGYIGEDGLEPGVPYQLDENHEFVKGDIAMTKFSTEGHVTILFRGLGVGLINVQVVRVTKGIGHPKPFFHIEGSEDKGYRLLHNGSEWIDQVFEAKKAVLFIESLYPPVTPDKETVKLTVPEDQQILVKVRRVNKLALDAVVFHIDTLGGAYQVSYTEQLTPDLNQLTHVELVVI</sequence>
<keyword evidence="3" id="KW-1185">Reference proteome</keyword>
<reference evidence="2 3" key="2">
    <citation type="journal article" date="2003" name="Res. Microbiol.">
        <title>Myoviridae bacteriophages of Pseudomonas aeruginosa: a long and complex evolutionary pathway.</title>
        <authorList>
            <person name="Krylov V.N."/>
            <person name="Pleteneva E.A."/>
            <person name="Bourkalsteva M.V."/>
            <person name="Shaburova O.V."/>
            <person name="Volckaert G."/>
            <person name="Sykilinda N.N."/>
            <person name="Kurochkina L.P."/>
            <person name="Mesyanzhinov V.V."/>
        </authorList>
    </citation>
    <scope>NUCLEOTIDE SEQUENCE [LARGE SCALE GENOMIC DNA]</scope>
</reference>
<dbReference type="OrthoDB" id="40872at10239"/>
<dbReference type="RefSeq" id="YP_418133.1">
    <property type="nucleotide sequence ID" value="NC_007623.1"/>
</dbReference>
<reference evidence="2 3" key="4">
    <citation type="journal article" date="2005" name="J. Mol. Biol.">
        <title>Genome comparison of Pseudomonas aeruginosa large phages.</title>
        <authorList>
            <person name="Hertveldt K."/>
            <person name="Lavigne R."/>
            <person name="Pleteneva E."/>
            <person name="Sernova N."/>
            <person name="Kurochkina L."/>
            <person name="Korchevskii R."/>
            <person name="Robben J."/>
            <person name="Mesyanzhinov V."/>
            <person name="Krylov V.N."/>
            <person name="Volckaert G."/>
        </authorList>
    </citation>
    <scope>NUCLEOTIDE SEQUENCE</scope>
</reference>
<dbReference type="SUPFAM" id="SSF69349">
    <property type="entry name" value="Phage fibre proteins"/>
    <property type="match status" value="1"/>
</dbReference>
<proteinExistence type="predicted"/>
<reference evidence="2 3" key="3">
    <citation type="journal article" date="2004" name="Bioinformatics">
        <title>PHIRE, a deterministic approach to reveal regulatory elements in bacteriophage genomes.</title>
        <authorList>
            <person name="Lavigne R."/>
            <person name="Sun W.D."/>
            <person name="Volckaert G."/>
        </authorList>
    </citation>
    <scope>NUCLEOTIDE SEQUENCE [LARGE SCALE GENOMIC DNA]</scope>
</reference>
<name>Q2Z0Y1_9CAUD</name>
<dbReference type="EMBL" id="AJ697969">
    <property type="protein sequence ID" value="CAG27194.1"/>
    <property type="molecule type" value="Genomic_DNA"/>
</dbReference>
<dbReference type="KEGG" id="vg:5176772"/>
<protein>
    <submittedName>
        <fullName evidence="2">Uncharacterized protein</fullName>
    </submittedName>
</protein>
<feature type="region of interest" description="Disordered" evidence="1">
    <location>
        <begin position="1"/>
        <end position="22"/>
    </location>
</feature>
<evidence type="ECO:0000313" key="3">
    <source>
        <dbReference type="Proteomes" id="UP000001239"/>
    </source>
</evidence>
<accession>Q2Z0Y1</accession>
<evidence type="ECO:0000313" key="2">
    <source>
        <dbReference type="EMBL" id="CAG27194.1"/>
    </source>
</evidence>
<reference evidence="2 3" key="1">
    <citation type="journal article" date="2002" name="Genetika">
        <title>Phenogenetic characterization of a group of giant Phi KZ-like bacteriophages of Pseudomonas aeruginosa].</title>
        <authorList>
            <person name="Burkal'tseva M.V."/>
            <person name="Krylov V.N."/>
            <person name="Pleteneva E.A."/>
            <person name="Shaburova O.V."/>
            <person name="Krylov S.V."/>
            <person name="Volckaert G."/>
            <person name="Sykilinda N.N."/>
            <person name="Kurochkina L.P."/>
            <person name="Mesyanzhinov V.V."/>
        </authorList>
    </citation>
    <scope>NUCLEOTIDE SEQUENCE [LARGE SCALE GENOMIC DNA]</scope>
</reference>
<dbReference type="Proteomes" id="UP000001239">
    <property type="component" value="Segment"/>
</dbReference>
<dbReference type="GeneID" id="5176772"/>
<organism evidence="2 3">
    <name type="scientific">Pseudomonas phage EL</name>
    <dbReference type="NCBI Taxonomy" id="273133"/>
    <lineage>
        <taxon>Viruses</taxon>
        <taxon>Duplodnaviria</taxon>
        <taxon>Heunggongvirae</taxon>
        <taxon>Uroviricota</taxon>
        <taxon>Caudoviricetes</taxon>
        <taxon>Chimalliviridae</taxon>
        <taxon>Elvirus</taxon>
        <taxon>Elvirus EL</taxon>
    </lineage>
</organism>
<evidence type="ECO:0000256" key="1">
    <source>
        <dbReference type="SAM" id="MobiDB-lite"/>
    </source>
</evidence>